<dbReference type="EMBL" id="JBHSGU010000002">
    <property type="protein sequence ID" value="MFC4699532.1"/>
    <property type="molecule type" value="Genomic_DNA"/>
</dbReference>
<evidence type="ECO:0000313" key="4">
    <source>
        <dbReference type="Proteomes" id="UP001595897"/>
    </source>
</evidence>
<organism evidence="3 4">
    <name type="scientific">Glaciecola siphonariae</name>
    <dbReference type="NCBI Taxonomy" id="521012"/>
    <lineage>
        <taxon>Bacteria</taxon>
        <taxon>Pseudomonadati</taxon>
        <taxon>Pseudomonadota</taxon>
        <taxon>Gammaproteobacteria</taxon>
        <taxon>Alteromonadales</taxon>
        <taxon>Alteromonadaceae</taxon>
        <taxon>Glaciecola</taxon>
    </lineage>
</organism>
<dbReference type="Gene3D" id="3.90.190.20">
    <property type="entry name" value="Mur ligase, C-terminal domain"/>
    <property type="match status" value="1"/>
</dbReference>
<proteinExistence type="predicted"/>
<evidence type="ECO:0000313" key="3">
    <source>
        <dbReference type="EMBL" id="MFC4699532.1"/>
    </source>
</evidence>
<gene>
    <name evidence="3" type="ORF">ACFO4O_05100</name>
</gene>
<dbReference type="PANTHER" id="PTHR23135:SF18">
    <property type="entry name" value="CYANOPHYCIN SYNTHETASE"/>
    <property type="match status" value="1"/>
</dbReference>
<dbReference type="PANTHER" id="PTHR23135">
    <property type="entry name" value="MUR LIGASE FAMILY MEMBER"/>
    <property type="match status" value="1"/>
</dbReference>
<dbReference type="Proteomes" id="UP001595897">
    <property type="component" value="Unassembled WGS sequence"/>
</dbReference>
<evidence type="ECO:0000259" key="2">
    <source>
        <dbReference type="Pfam" id="PF08245"/>
    </source>
</evidence>
<feature type="domain" description="Mur ligase C-terminal" evidence="1">
    <location>
        <begin position="444"/>
        <end position="580"/>
    </location>
</feature>
<dbReference type="InterPro" id="IPR036615">
    <property type="entry name" value="Mur_ligase_C_dom_sf"/>
</dbReference>
<dbReference type="InterPro" id="IPR004101">
    <property type="entry name" value="Mur_ligase_C"/>
</dbReference>
<evidence type="ECO:0000259" key="1">
    <source>
        <dbReference type="Pfam" id="PF02875"/>
    </source>
</evidence>
<dbReference type="SUPFAM" id="SSF53623">
    <property type="entry name" value="MurD-like peptide ligases, catalytic domain"/>
    <property type="match status" value="1"/>
</dbReference>
<name>A0ABV9LSP3_9ALTE</name>
<protein>
    <submittedName>
        <fullName evidence="3">Mur ligase family protein</fullName>
    </submittedName>
</protein>
<dbReference type="Pfam" id="PF08245">
    <property type="entry name" value="Mur_ligase_M"/>
    <property type="match status" value="1"/>
</dbReference>
<keyword evidence="3" id="KW-0436">Ligase</keyword>
<keyword evidence="4" id="KW-1185">Reference proteome</keyword>
<comment type="caution">
    <text evidence="3">The sequence shown here is derived from an EMBL/GenBank/DDBJ whole genome shotgun (WGS) entry which is preliminary data.</text>
</comment>
<reference evidence="4" key="1">
    <citation type="journal article" date="2019" name="Int. J. Syst. Evol. Microbiol.">
        <title>The Global Catalogue of Microorganisms (GCM) 10K type strain sequencing project: providing services to taxonomists for standard genome sequencing and annotation.</title>
        <authorList>
            <consortium name="The Broad Institute Genomics Platform"/>
            <consortium name="The Broad Institute Genome Sequencing Center for Infectious Disease"/>
            <person name="Wu L."/>
            <person name="Ma J."/>
        </authorList>
    </citation>
    <scope>NUCLEOTIDE SEQUENCE [LARGE SCALE GENOMIC DNA]</scope>
    <source>
        <strain evidence="4">KACC 12507</strain>
    </source>
</reference>
<sequence>MAFHLDDVRRLTGPNLLMDSAGAIIDVLFDDADPQLVYGQWQHHLRRCVEHLDIEVSATSYCRFYQGGASFAVPASVDMLYGTCDLLELAWELCVENLMLTDEQQKSNPVDFSARIAQINMQIKTERRPELLSLMQRAAQHSVLCLVDDDDLSLGSGKSTQCWPLDSLPSPQSIDYDGFSKIPVALITGTNGKSTSVRLAAQIASSAGLTAGLTSTDFIKVGDDVIDQGDYSGPGGARMLLRDPRADIAFLEVARGGLLRRGLPLNYANAALITNIASDHLGQYGINTLDDITQVKMLVAKAMRAKNKHESCVSDKGRNDEALTSVLVLNADDERLLAAGQALTQELNICWFSTDAHHPSIVNALAQGEPCVYLQNDCLHYAHNHQITHFGHIQDMPMTLMGSALHNVQNALGVIGLCKAMSIADEAVEKGLKEFAKDASDNPGRGNLYQYNGATVIVDFAHNTHSMQAVIDMANKLAAQMQHEHPNMQKHVMFSHAGDRSNQDIIDVTHAVTAFSANRYVLAEIEHYLRGRQLGEVSTIVTDALLSRGIDKTQIVSASSPEAGAQATISRLVPGDLALLFVLDEREQVRALLD</sequence>
<dbReference type="Gene3D" id="3.40.1190.10">
    <property type="entry name" value="Mur-like, catalytic domain"/>
    <property type="match status" value="1"/>
</dbReference>
<dbReference type="GO" id="GO:0016874">
    <property type="term" value="F:ligase activity"/>
    <property type="evidence" value="ECO:0007669"/>
    <property type="project" value="UniProtKB-KW"/>
</dbReference>
<dbReference type="RefSeq" id="WP_382406274.1">
    <property type="nucleotide sequence ID" value="NZ_JBHSGU010000002.1"/>
</dbReference>
<accession>A0ABV9LSP3</accession>
<dbReference type="InterPro" id="IPR036565">
    <property type="entry name" value="Mur-like_cat_sf"/>
</dbReference>
<feature type="domain" description="Mur ligase central" evidence="2">
    <location>
        <begin position="187"/>
        <end position="417"/>
    </location>
</feature>
<dbReference type="Pfam" id="PF02875">
    <property type="entry name" value="Mur_ligase_C"/>
    <property type="match status" value="1"/>
</dbReference>
<dbReference type="SUPFAM" id="SSF53244">
    <property type="entry name" value="MurD-like peptide ligases, peptide-binding domain"/>
    <property type="match status" value="1"/>
</dbReference>
<dbReference type="InterPro" id="IPR013221">
    <property type="entry name" value="Mur_ligase_cen"/>
</dbReference>